<dbReference type="Gene3D" id="3.90.76.10">
    <property type="entry name" value="Dipeptide-binding Protein, Domain 1"/>
    <property type="match status" value="1"/>
</dbReference>
<dbReference type="Gene3D" id="3.10.105.10">
    <property type="entry name" value="Dipeptide-binding Protein, Domain 3"/>
    <property type="match status" value="1"/>
</dbReference>
<dbReference type="InterPro" id="IPR000914">
    <property type="entry name" value="SBP_5_dom"/>
</dbReference>
<evidence type="ECO:0000313" key="4">
    <source>
        <dbReference type="Proteomes" id="UP000523079"/>
    </source>
</evidence>
<feature type="chain" id="PRO_5039079153" evidence="1">
    <location>
        <begin position="20"/>
        <end position="549"/>
    </location>
</feature>
<evidence type="ECO:0000259" key="2">
    <source>
        <dbReference type="Pfam" id="PF00496"/>
    </source>
</evidence>
<dbReference type="PANTHER" id="PTHR30290">
    <property type="entry name" value="PERIPLASMIC BINDING COMPONENT OF ABC TRANSPORTER"/>
    <property type="match status" value="1"/>
</dbReference>
<feature type="domain" description="Solute-binding protein family 5" evidence="2">
    <location>
        <begin position="86"/>
        <end position="449"/>
    </location>
</feature>
<dbReference type="GO" id="GO:0015833">
    <property type="term" value="P:peptide transport"/>
    <property type="evidence" value="ECO:0007669"/>
    <property type="project" value="TreeGrafter"/>
</dbReference>
<protein>
    <submittedName>
        <fullName evidence="3">Peptide/nickel transport system substrate-binding protein</fullName>
    </submittedName>
</protein>
<comment type="caution">
    <text evidence="3">The sequence shown here is derived from an EMBL/GenBank/DDBJ whole genome shotgun (WGS) entry which is preliminary data.</text>
</comment>
<dbReference type="CDD" id="cd08509">
    <property type="entry name" value="PBP2_TmCBP_oligosaccharides_like"/>
    <property type="match status" value="1"/>
</dbReference>
<reference evidence="3 4" key="1">
    <citation type="submission" date="2020-07" db="EMBL/GenBank/DDBJ databases">
        <title>Sequencing the genomes of 1000 actinobacteria strains.</title>
        <authorList>
            <person name="Klenk H.-P."/>
        </authorList>
    </citation>
    <scope>NUCLEOTIDE SEQUENCE [LARGE SCALE GENOMIC DNA]</scope>
    <source>
        <strain evidence="3 4">DSM 100723</strain>
    </source>
</reference>
<dbReference type="GO" id="GO:0042597">
    <property type="term" value="C:periplasmic space"/>
    <property type="evidence" value="ECO:0007669"/>
    <property type="project" value="UniProtKB-ARBA"/>
</dbReference>
<dbReference type="GO" id="GO:0043190">
    <property type="term" value="C:ATP-binding cassette (ABC) transporter complex"/>
    <property type="evidence" value="ECO:0007669"/>
    <property type="project" value="InterPro"/>
</dbReference>
<sequence>MKIRTVAVAGTAALALALAACGGSGSGSGSGSSGSDSNVTLSIANTSGSTWTCGFNPFNPSVNGTSFGFVYEPLVYVNPLKNAAETPMLATKSEWSSDAKTLTFTIRQGVKWSDGQPFSAKDVAFTFNLLKKFSGLDLNALWSSGLKSVTAGTDTVTLKFDTAAKPYYYYVADQTPIVPEHIWGTGDVAKNPVTYADSNPVATGPYTIGNCKPQNIQYSANKNFWQPGLPKIKTVNYPAYTDNSPANLDLATGKAQWGGQFIPNIDRYYVARDKTNHHYWFPPTTNVSLYPNLKHSVTGNKTVRQALAFAIDRAQVAKVGEGGYQPAANQSGIVLPTYQDWYNQQAADQYGYTFNQDKAKQLLSQAGYSASKPLKLTVITVSGYTDWDASLQEIKQELAQVNIDLTVQDLAGPTYNTRIYKGDFDLAYASQTGGPTPYYELRQMLYSGNTAPLGQNATSNYERFSDPDVDALFKSYASADEGQQQEIVKEIQKSMLSEVPVIPVTEGVSWFQYSTKDITGWPTAQDPYALPAPYALPDVEQVLLRLSPK</sequence>
<dbReference type="Gene3D" id="3.40.190.10">
    <property type="entry name" value="Periplasmic binding protein-like II"/>
    <property type="match status" value="1"/>
</dbReference>
<dbReference type="Proteomes" id="UP000523079">
    <property type="component" value="Unassembled WGS sequence"/>
</dbReference>
<dbReference type="InterPro" id="IPR030678">
    <property type="entry name" value="Peptide/Ni-bd"/>
</dbReference>
<dbReference type="Pfam" id="PF00496">
    <property type="entry name" value="SBP_bac_5"/>
    <property type="match status" value="1"/>
</dbReference>
<evidence type="ECO:0000256" key="1">
    <source>
        <dbReference type="SAM" id="SignalP"/>
    </source>
</evidence>
<organism evidence="3 4">
    <name type="scientific">Microlunatus kandeliicorticis</name>
    <dbReference type="NCBI Taxonomy" id="1759536"/>
    <lineage>
        <taxon>Bacteria</taxon>
        <taxon>Bacillati</taxon>
        <taxon>Actinomycetota</taxon>
        <taxon>Actinomycetes</taxon>
        <taxon>Propionibacteriales</taxon>
        <taxon>Propionibacteriaceae</taxon>
        <taxon>Microlunatus</taxon>
    </lineage>
</organism>
<dbReference type="RefSeq" id="WP_182559156.1">
    <property type="nucleotide sequence ID" value="NZ_JACGWT010000002.1"/>
</dbReference>
<proteinExistence type="predicted"/>
<evidence type="ECO:0000313" key="3">
    <source>
        <dbReference type="EMBL" id="MBA8793553.1"/>
    </source>
</evidence>
<dbReference type="PROSITE" id="PS51257">
    <property type="entry name" value="PROKAR_LIPOPROTEIN"/>
    <property type="match status" value="1"/>
</dbReference>
<feature type="signal peptide" evidence="1">
    <location>
        <begin position="1"/>
        <end position="19"/>
    </location>
</feature>
<gene>
    <name evidence="3" type="ORF">FHX74_001158</name>
</gene>
<dbReference type="SUPFAM" id="SSF53850">
    <property type="entry name" value="Periplasmic binding protein-like II"/>
    <property type="match status" value="1"/>
</dbReference>
<keyword evidence="1" id="KW-0732">Signal</keyword>
<keyword evidence="4" id="KW-1185">Reference proteome</keyword>
<accession>A0A7W3IQV9</accession>
<dbReference type="AlphaFoldDB" id="A0A7W3IQV9"/>
<dbReference type="GO" id="GO:1904680">
    <property type="term" value="F:peptide transmembrane transporter activity"/>
    <property type="evidence" value="ECO:0007669"/>
    <property type="project" value="TreeGrafter"/>
</dbReference>
<dbReference type="EMBL" id="JACGWT010000002">
    <property type="protein sequence ID" value="MBA8793553.1"/>
    <property type="molecule type" value="Genomic_DNA"/>
</dbReference>
<name>A0A7W3IQV9_9ACTN</name>
<dbReference type="InterPro" id="IPR039424">
    <property type="entry name" value="SBP_5"/>
</dbReference>
<dbReference type="PANTHER" id="PTHR30290:SF82">
    <property type="entry name" value="ABC-TYPE DIPEPTIDE_OLIGOPEPTIDE TRANSPORT SYSTEM, PERIPLASMIC COMPONENT"/>
    <property type="match status" value="1"/>
</dbReference>
<dbReference type="PIRSF" id="PIRSF002741">
    <property type="entry name" value="MppA"/>
    <property type="match status" value="1"/>
</dbReference>